<feature type="non-terminal residue" evidence="1">
    <location>
        <position position="80"/>
    </location>
</feature>
<organism evidence="1">
    <name type="scientific">Tanacetum cinerariifolium</name>
    <name type="common">Dalmatian daisy</name>
    <name type="synonym">Chrysanthemum cinerariifolium</name>
    <dbReference type="NCBI Taxonomy" id="118510"/>
    <lineage>
        <taxon>Eukaryota</taxon>
        <taxon>Viridiplantae</taxon>
        <taxon>Streptophyta</taxon>
        <taxon>Embryophyta</taxon>
        <taxon>Tracheophyta</taxon>
        <taxon>Spermatophyta</taxon>
        <taxon>Magnoliopsida</taxon>
        <taxon>eudicotyledons</taxon>
        <taxon>Gunneridae</taxon>
        <taxon>Pentapetalae</taxon>
        <taxon>asterids</taxon>
        <taxon>campanulids</taxon>
        <taxon>Asterales</taxon>
        <taxon>Asteraceae</taxon>
        <taxon>Asteroideae</taxon>
        <taxon>Anthemideae</taxon>
        <taxon>Anthemidinae</taxon>
        <taxon>Tanacetum</taxon>
    </lineage>
</organism>
<feature type="non-terminal residue" evidence="1">
    <location>
        <position position="1"/>
    </location>
</feature>
<proteinExistence type="predicted"/>
<sequence>AAQNRAAGRFADVYALAPGALGGRCAAGGLRRCQLPLQPGGERHQAAGRALEARAGRHRRHAGRGVRAAVRGQSLSACGQ</sequence>
<comment type="caution">
    <text evidence="1">The sequence shown here is derived from an EMBL/GenBank/DDBJ whole genome shotgun (WGS) entry which is preliminary data.</text>
</comment>
<reference evidence="1" key="1">
    <citation type="journal article" date="2019" name="Sci. Rep.">
        <title>Draft genome of Tanacetum cinerariifolium, the natural source of mosquito coil.</title>
        <authorList>
            <person name="Yamashiro T."/>
            <person name="Shiraishi A."/>
            <person name="Satake H."/>
            <person name="Nakayama K."/>
        </authorList>
    </citation>
    <scope>NUCLEOTIDE SEQUENCE</scope>
</reference>
<protein>
    <submittedName>
        <fullName evidence="1">Uncharacterized protein</fullName>
    </submittedName>
</protein>
<evidence type="ECO:0000313" key="1">
    <source>
        <dbReference type="EMBL" id="GFD60514.1"/>
    </source>
</evidence>
<dbReference type="EMBL" id="BKCJ011878771">
    <property type="protein sequence ID" value="GFD60514.1"/>
    <property type="molecule type" value="Genomic_DNA"/>
</dbReference>
<gene>
    <name evidence="1" type="ORF">Tci_932483</name>
</gene>
<name>A0A699XXG0_TANCI</name>
<dbReference type="AlphaFoldDB" id="A0A699XXG0"/>
<accession>A0A699XXG0</accession>